<evidence type="ECO:0000313" key="2">
    <source>
        <dbReference type="EMBL" id="TDV40693.1"/>
    </source>
</evidence>
<dbReference type="AlphaFoldDB" id="A0A4R7UVC3"/>
<evidence type="ECO:0000256" key="1">
    <source>
        <dbReference type="SAM" id="MobiDB-lite"/>
    </source>
</evidence>
<accession>A0A4R7UVC3</accession>
<sequence length="897" mass="95289">MGCGAGWLGRGPLGLPAGRTVGAALTSAEAIASSWPVRPVRAVRPGQAVGPGQAVRSVRAIGPRGPVSPGRVVGAGEAVGAEGAVATGADEARLVGWGAFRRLDGSEVVDRRAVDGRAGALPGVRAADVDGRAVSTGTRRLRPPKRLGLPGRLGRAKHIGLAGLVGLARRVGLTRWFGQARRVTDRPEDGGRCRFAALLLGLGVRRLRALGLGAGPPTVTRLLLGRRFADGTEEGSRRVGGRTVRLLGPSTRLKVSTVGRLRGRRLRLGGPDPFVRLTAALGVGRLGIRRGRHALGGVRLARSGIGNTSGRLRPVAGVALVAWGAGAEARQEVSAVLGGHTLRLGALLGRTVLGGTCVLGRLRFGLPRGGIDARFEETTPAGPRRSATLARLGRLDSLGGLGGLGGLTRLDPPAGPGRRGRSVALTRPGRLGGTGRLGEMVLLAGPDALIRPATLVRASRLARTVRLDGTVILTGPDALIRPATLTKARRLARTSSFSGTAPLARPGGLARPTTLARAAGLGRLGRTAILARPRRLARTVSLARPHRLVETGGLAKPHRLVGTGRLTGAGRLARTVRVGGLSSLAEPGRFGEGATLAGLGLPRLASVRPGSLRRRGRRAGTSGLGGRGRGVRASRVAGLGRLDGLGGFDGLGGLGQLVLGGLRRLRVRVGGVGVLRWLRRWFGSRRLRLRRRVGLAGWGVEPAPVRRWFRLGGPLLDPLSHGLLRLRPRLGTTRWGGLHRLVLRGRPRRRRFVRFGWTHKRTGRLSRVRRPRFQLDRPDEDRLLRVGVPGLFRQLGHRPAHRLRALLARFGVRFVTFRSRFLLGGWVEPAPACRLLLLVRHRQLVRRGVLDRRGRLVARLVVVVLRPEVAIAGLRHVPSPIGRQQYARLSAHRDEPI</sequence>
<comment type="caution">
    <text evidence="2">The sequence shown here is derived from an EMBL/GenBank/DDBJ whole genome shotgun (WGS) entry which is preliminary data.</text>
</comment>
<dbReference type="Proteomes" id="UP000294927">
    <property type="component" value="Unassembled WGS sequence"/>
</dbReference>
<dbReference type="EMBL" id="SOCP01000022">
    <property type="protein sequence ID" value="TDV40693.1"/>
    <property type="molecule type" value="Genomic_DNA"/>
</dbReference>
<feature type="region of interest" description="Disordered" evidence="1">
    <location>
        <begin position="610"/>
        <end position="630"/>
    </location>
</feature>
<reference evidence="2 3" key="1">
    <citation type="submission" date="2019-03" db="EMBL/GenBank/DDBJ databases">
        <title>Genomic Encyclopedia of Archaeal and Bacterial Type Strains, Phase II (KMG-II): from individual species to whole genera.</title>
        <authorList>
            <person name="Goeker M."/>
        </authorList>
    </citation>
    <scope>NUCLEOTIDE SEQUENCE [LARGE SCALE GENOMIC DNA]</scope>
    <source>
        <strain evidence="2 3">DSM 45499</strain>
    </source>
</reference>
<proteinExistence type="predicted"/>
<gene>
    <name evidence="2" type="ORF">CLV71_12283</name>
</gene>
<organism evidence="2 3">
    <name type="scientific">Actinophytocola oryzae</name>
    <dbReference type="NCBI Taxonomy" id="502181"/>
    <lineage>
        <taxon>Bacteria</taxon>
        <taxon>Bacillati</taxon>
        <taxon>Actinomycetota</taxon>
        <taxon>Actinomycetes</taxon>
        <taxon>Pseudonocardiales</taxon>
        <taxon>Pseudonocardiaceae</taxon>
    </lineage>
</organism>
<protein>
    <submittedName>
        <fullName evidence="2">Uncharacterized protein</fullName>
    </submittedName>
</protein>
<name>A0A4R7UVC3_9PSEU</name>
<keyword evidence="3" id="KW-1185">Reference proteome</keyword>
<evidence type="ECO:0000313" key="3">
    <source>
        <dbReference type="Proteomes" id="UP000294927"/>
    </source>
</evidence>